<evidence type="ECO:0000313" key="10">
    <source>
        <dbReference type="Proteomes" id="UP000053815"/>
    </source>
</evidence>
<dbReference type="Gene3D" id="4.10.70.10">
    <property type="entry name" value="Disintegrin domain"/>
    <property type="match status" value="1"/>
</dbReference>
<comment type="function">
    <text evidence="2">Probable zinc protease.</text>
</comment>
<dbReference type="GO" id="GO:0046872">
    <property type="term" value="F:metal ion binding"/>
    <property type="evidence" value="ECO:0007669"/>
    <property type="project" value="UniProtKB-KW"/>
</dbReference>
<evidence type="ECO:0000313" key="9">
    <source>
        <dbReference type="EMBL" id="GAN02325.1"/>
    </source>
</evidence>
<dbReference type="Proteomes" id="UP000053815">
    <property type="component" value="Unassembled WGS sequence"/>
</dbReference>
<keyword evidence="9" id="KW-0482">Metalloprotease</keyword>
<dbReference type="PROSITE" id="PS50214">
    <property type="entry name" value="DISINTEGRIN_2"/>
    <property type="match status" value="1"/>
</dbReference>
<feature type="domain" description="Peptidase M12B" evidence="8">
    <location>
        <begin position="252"/>
        <end position="468"/>
    </location>
</feature>
<keyword evidence="1" id="KW-1015">Disulfide bond</keyword>
<dbReference type="FunFam" id="4.10.70.10:FF:000003">
    <property type="entry name" value="Disintegrin and metalloproteinase domain-containing protein 17"/>
    <property type="match status" value="1"/>
</dbReference>
<feature type="compositionally biased region" description="Polar residues" evidence="5">
    <location>
        <begin position="735"/>
        <end position="748"/>
    </location>
</feature>
<dbReference type="PROSITE" id="PS50215">
    <property type="entry name" value="ADAM_MEPRO"/>
    <property type="match status" value="1"/>
</dbReference>
<keyword evidence="4" id="KW-0479">Metal-binding</keyword>
<sequence>MMPYTGHSFNDNQLSRIESISNLRVDIAPRPRYFFQKRSQSANPELSPKTLEHDDSFRLSLNAYNQTFYLHLEPNFDLFHPEAVIHYTGDASDQRIQREKTLVYKGHAVRSFEIDNRWMQGKAGVLEFDSKIDATTTQLGWARILVRHDLMSRSKTDQPIIEGAFKVQNDIYHIKATANYNLVKRSVDIAASDSEVMVIYRDSDTQQHQGLQTSEVYECGFDNMLHRSIAKRGEVSRDAFTKLTGQGCPTTKKINYMGAAADCSYVQYYKSVDNARSQIINNFNMASAVFEETFNISLGLINITIMDGTCPNQIDSEVAWNRACDANYSLGNRLSDFSLWRSKMRNDGAGLWHLMTNCATGVEVGLAWLKQLCNTEAHAQINSDGKKQYVSGAGVSAITREEWKVVAHEIGHGFGAIHDCVAENCPCTGNDCKCCRLSADQCDSSGFLMSALSNTSAESFSPCSINTICDAFPSIGSCLADPNDNLHHVYQLDVCGNGIKEEGEECDTGGVSTDCCDAKTCKLKPTAICEDTNEGCCHQCQIRPKNDLCRPASNPCDIAEYCLGTSAECPVDTSMQDGTSCGPGGLKCASGQCTSRDEQCLSRGFVLNITQSCVKNNEECRLLCNSPDSEKCLIFSGNFIDGTPCGFGGRCFAGECHNGGAIGSSMLYLSEHKNVAIPVGIIVFLVVCALGFVLVWFGCWRCTGYREKRGRRKSKGSTSTSSISPAYYSDSNSSLQQLPGYNEPSQECTPAPKFSGKEKHSLDFMTPPPYITVNAAGQQRQSEKRHSNGFISPSPSSSSSSSSLATIVNTEDKMKTEKNE</sequence>
<name>A0A0C9LRV5_9FUNG</name>
<dbReference type="PANTHER" id="PTHR11905">
    <property type="entry name" value="ADAM A DISINTEGRIN AND METALLOPROTEASE DOMAIN"/>
    <property type="match status" value="1"/>
</dbReference>
<dbReference type="InterPro" id="IPR024079">
    <property type="entry name" value="MetalloPept_cat_dom_sf"/>
</dbReference>
<dbReference type="Gene3D" id="3.40.390.10">
    <property type="entry name" value="Collagenase (Catalytic Domain)"/>
    <property type="match status" value="1"/>
</dbReference>
<comment type="caution">
    <text evidence="4">Lacks conserved residue(s) required for the propagation of feature annotation.</text>
</comment>
<keyword evidence="9" id="KW-0378">Hydrolase</keyword>
<feature type="compositionally biased region" description="Low complexity" evidence="5">
    <location>
        <begin position="716"/>
        <end position="734"/>
    </location>
</feature>
<dbReference type="InterPro" id="IPR036436">
    <property type="entry name" value="Disintegrin_dom_sf"/>
</dbReference>
<feature type="transmembrane region" description="Helical" evidence="6">
    <location>
        <begin position="675"/>
        <end position="699"/>
    </location>
</feature>
<feature type="binding site" evidence="4">
    <location>
        <position position="408"/>
    </location>
    <ligand>
        <name>Zn(2+)</name>
        <dbReference type="ChEBI" id="CHEBI:29105"/>
        <note>catalytic</note>
    </ligand>
</feature>
<evidence type="ECO:0000256" key="2">
    <source>
        <dbReference type="ARBA" id="ARBA00056552"/>
    </source>
</evidence>
<feature type="domain" description="Disintegrin" evidence="7">
    <location>
        <begin position="492"/>
        <end position="577"/>
    </location>
</feature>
<evidence type="ECO:0000259" key="7">
    <source>
        <dbReference type="PROSITE" id="PS50214"/>
    </source>
</evidence>
<dbReference type="GO" id="GO:0006508">
    <property type="term" value="P:proteolysis"/>
    <property type="evidence" value="ECO:0007669"/>
    <property type="project" value="UniProtKB-KW"/>
</dbReference>
<dbReference type="SUPFAM" id="SSF55486">
    <property type="entry name" value="Metalloproteases ('zincins'), catalytic domain"/>
    <property type="match status" value="1"/>
</dbReference>
<keyword evidence="6" id="KW-1133">Transmembrane helix</keyword>
<evidence type="ECO:0000256" key="4">
    <source>
        <dbReference type="PROSITE-ProRule" id="PRU00276"/>
    </source>
</evidence>
<dbReference type="GO" id="GO:0004222">
    <property type="term" value="F:metalloendopeptidase activity"/>
    <property type="evidence" value="ECO:0007669"/>
    <property type="project" value="InterPro"/>
</dbReference>
<feature type="binding site" evidence="4">
    <location>
        <position position="418"/>
    </location>
    <ligand>
        <name>Zn(2+)</name>
        <dbReference type="ChEBI" id="CHEBI:29105"/>
        <note>catalytic</note>
    </ligand>
</feature>
<dbReference type="PANTHER" id="PTHR11905:SF159">
    <property type="entry name" value="ADAM METALLOPROTEASE"/>
    <property type="match status" value="1"/>
</dbReference>
<keyword evidence="6" id="KW-0472">Membrane</keyword>
<evidence type="ECO:0000256" key="6">
    <source>
        <dbReference type="SAM" id="Phobius"/>
    </source>
</evidence>
<evidence type="ECO:0000256" key="5">
    <source>
        <dbReference type="SAM" id="MobiDB-lite"/>
    </source>
</evidence>
<dbReference type="SMART" id="SM00050">
    <property type="entry name" value="DISIN"/>
    <property type="match status" value="1"/>
</dbReference>
<dbReference type="EMBL" id="DF836309">
    <property type="protein sequence ID" value="GAN02325.1"/>
    <property type="molecule type" value="Genomic_DNA"/>
</dbReference>
<feature type="compositionally biased region" description="Basic and acidic residues" evidence="5">
    <location>
        <begin position="810"/>
        <end position="820"/>
    </location>
</feature>
<dbReference type="STRING" id="91626.A0A0C9LRV5"/>
<keyword evidence="9" id="KW-0645">Protease</keyword>
<dbReference type="SUPFAM" id="SSF57552">
    <property type="entry name" value="Blood coagulation inhibitor (disintegrin)"/>
    <property type="match status" value="1"/>
</dbReference>
<dbReference type="InterPro" id="IPR001590">
    <property type="entry name" value="Peptidase_M12B"/>
</dbReference>
<accession>A0A0C9LRV5</accession>
<feature type="binding site" evidence="4">
    <location>
        <position position="412"/>
    </location>
    <ligand>
        <name>Zn(2+)</name>
        <dbReference type="ChEBI" id="CHEBI:29105"/>
        <note>catalytic</note>
    </ligand>
</feature>
<organism evidence="9">
    <name type="scientific">Mucor ambiguus</name>
    <dbReference type="NCBI Taxonomy" id="91626"/>
    <lineage>
        <taxon>Eukaryota</taxon>
        <taxon>Fungi</taxon>
        <taxon>Fungi incertae sedis</taxon>
        <taxon>Mucoromycota</taxon>
        <taxon>Mucoromycotina</taxon>
        <taxon>Mucoromycetes</taxon>
        <taxon>Mucorales</taxon>
        <taxon>Mucorineae</taxon>
        <taxon>Mucoraceae</taxon>
        <taxon>Mucor</taxon>
    </lineage>
</organism>
<dbReference type="AlphaFoldDB" id="A0A0C9LRV5"/>
<keyword evidence="4" id="KW-0862">Zinc</keyword>
<keyword evidence="10" id="KW-1185">Reference proteome</keyword>
<evidence type="ECO:0000256" key="3">
    <source>
        <dbReference type="ARBA" id="ARBA00074021"/>
    </source>
</evidence>
<feature type="region of interest" description="Disordered" evidence="5">
    <location>
        <begin position="772"/>
        <end position="820"/>
    </location>
</feature>
<dbReference type="OrthoDB" id="5951731at2759"/>
<feature type="active site" evidence="4">
    <location>
        <position position="409"/>
    </location>
</feature>
<feature type="region of interest" description="Disordered" evidence="5">
    <location>
        <begin position="711"/>
        <end position="759"/>
    </location>
</feature>
<gene>
    <name evidence="9" type="ORF">MAM1_0020c01768</name>
</gene>
<reference evidence="9" key="1">
    <citation type="submission" date="2014-09" db="EMBL/GenBank/DDBJ databases">
        <title>Draft genome sequence of an oleaginous Mucoromycotina fungus Mucor ambiguus NBRC6742.</title>
        <authorList>
            <person name="Takeda I."/>
            <person name="Yamane N."/>
            <person name="Morita T."/>
            <person name="Tamano K."/>
            <person name="Machida M."/>
            <person name="Baker S."/>
            <person name="Koike H."/>
        </authorList>
    </citation>
    <scope>NUCLEOTIDE SEQUENCE</scope>
    <source>
        <strain evidence="9">NBRC 6742</strain>
    </source>
</reference>
<feature type="compositionally biased region" description="Low complexity" evidence="5">
    <location>
        <begin position="792"/>
        <end position="803"/>
    </location>
</feature>
<proteinExistence type="predicted"/>
<dbReference type="Pfam" id="PF00200">
    <property type="entry name" value="Disintegrin"/>
    <property type="match status" value="1"/>
</dbReference>
<evidence type="ECO:0000259" key="8">
    <source>
        <dbReference type="PROSITE" id="PS50215"/>
    </source>
</evidence>
<dbReference type="Pfam" id="PF13688">
    <property type="entry name" value="Reprolysin_5"/>
    <property type="match status" value="1"/>
</dbReference>
<keyword evidence="6" id="KW-0812">Transmembrane</keyword>
<dbReference type="InterPro" id="IPR001762">
    <property type="entry name" value="Disintegrin_dom"/>
</dbReference>
<evidence type="ECO:0000256" key="1">
    <source>
        <dbReference type="ARBA" id="ARBA00023157"/>
    </source>
</evidence>
<protein>
    <recommendedName>
        <fullName evidence="3">Disintegrin and metalloproteinase domain-containing protein B</fullName>
    </recommendedName>
</protein>